<feature type="compositionally biased region" description="Low complexity" evidence="1">
    <location>
        <begin position="33"/>
        <end position="47"/>
    </location>
</feature>
<reference evidence="2 3" key="1">
    <citation type="journal article" date="2018" name="Front. Microbiol.">
        <title>Genome-Wide Analysis of Corynespora cassiicola Leaf Fall Disease Putative Effectors.</title>
        <authorList>
            <person name="Lopez D."/>
            <person name="Ribeiro S."/>
            <person name="Label P."/>
            <person name="Fumanal B."/>
            <person name="Venisse J.S."/>
            <person name="Kohler A."/>
            <person name="de Oliveira R.R."/>
            <person name="Labutti K."/>
            <person name="Lipzen A."/>
            <person name="Lail K."/>
            <person name="Bauer D."/>
            <person name="Ohm R.A."/>
            <person name="Barry K.W."/>
            <person name="Spatafora J."/>
            <person name="Grigoriev I.V."/>
            <person name="Martin F.M."/>
            <person name="Pujade-Renaud V."/>
        </authorList>
    </citation>
    <scope>NUCLEOTIDE SEQUENCE [LARGE SCALE GENOMIC DNA]</scope>
    <source>
        <strain evidence="2 3">Philippines</strain>
    </source>
</reference>
<name>A0A2T2NBN2_CORCC</name>
<gene>
    <name evidence="2" type="ORF">BS50DRAFT_577742</name>
</gene>
<organism evidence="2 3">
    <name type="scientific">Corynespora cassiicola Philippines</name>
    <dbReference type="NCBI Taxonomy" id="1448308"/>
    <lineage>
        <taxon>Eukaryota</taxon>
        <taxon>Fungi</taxon>
        <taxon>Dikarya</taxon>
        <taxon>Ascomycota</taxon>
        <taxon>Pezizomycotina</taxon>
        <taxon>Dothideomycetes</taxon>
        <taxon>Pleosporomycetidae</taxon>
        <taxon>Pleosporales</taxon>
        <taxon>Corynesporascaceae</taxon>
        <taxon>Corynespora</taxon>
    </lineage>
</organism>
<sequence>MTLLLAGCPRRRCLFPQGIPAPSPSHTIQSQPHHFSQQQKHSAQQAQEKTSPLSKPVPSFLHPSFLRSAWRF</sequence>
<accession>A0A2T2NBN2</accession>
<evidence type="ECO:0000313" key="3">
    <source>
        <dbReference type="Proteomes" id="UP000240883"/>
    </source>
</evidence>
<feature type="region of interest" description="Disordered" evidence="1">
    <location>
        <begin position="16"/>
        <end position="59"/>
    </location>
</feature>
<protein>
    <submittedName>
        <fullName evidence="2">Uncharacterized protein</fullName>
    </submittedName>
</protein>
<dbReference type="Proteomes" id="UP000240883">
    <property type="component" value="Unassembled WGS sequence"/>
</dbReference>
<evidence type="ECO:0000256" key="1">
    <source>
        <dbReference type="SAM" id="MobiDB-lite"/>
    </source>
</evidence>
<keyword evidence="3" id="KW-1185">Reference proteome</keyword>
<evidence type="ECO:0000313" key="2">
    <source>
        <dbReference type="EMBL" id="PSN62855.1"/>
    </source>
</evidence>
<proteinExistence type="predicted"/>
<dbReference type="AlphaFoldDB" id="A0A2T2NBN2"/>
<dbReference type="EMBL" id="KZ678141">
    <property type="protein sequence ID" value="PSN62855.1"/>
    <property type="molecule type" value="Genomic_DNA"/>
</dbReference>